<dbReference type="Proteomes" id="UP000424527">
    <property type="component" value="Unassembled WGS sequence"/>
</dbReference>
<keyword evidence="12" id="KW-0472">Membrane</keyword>
<evidence type="ECO:0000256" key="6">
    <source>
        <dbReference type="ARBA" id="ARBA00022982"/>
    </source>
</evidence>
<evidence type="ECO:0000256" key="14">
    <source>
        <dbReference type="PROSITE-ProRule" id="PRU00176"/>
    </source>
</evidence>
<evidence type="ECO:0000256" key="2">
    <source>
        <dbReference type="ARBA" id="ARBA00004239"/>
    </source>
</evidence>
<dbReference type="InterPro" id="IPR034140">
    <property type="entry name" value="ENOX_RRM"/>
</dbReference>
<keyword evidence="5" id="KW-0964">Secreted</keyword>
<evidence type="ECO:0000256" key="7">
    <source>
        <dbReference type="ARBA" id="ARBA00023002"/>
    </source>
</evidence>
<evidence type="ECO:0000259" key="16">
    <source>
        <dbReference type="PROSITE" id="PS50102"/>
    </source>
</evidence>
<name>A0A6G0I2C4_LARCR</name>
<accession>A0A6G0I2C4</accession>
<keyword evidence="14" id="KW-0694">RNA-binding</keyword>
<dbReference type="SUPFAM" id="SSF54928">
    <property type="entry name" value="RNA-binding domain, RBD"/>
    <property type="match status" value="1"/>
</dbReference>
<keyword evidence="10" id="KW-0175">Coiled coil</keyword>
<dbReference type="CDD" id="cd12228">
    <property type="entry name" value="RRM_ENOX"/>
    <property type="match status" value="1"/>
</dbReference>
<comment type="similarity">
    <text evidence="13">Belongs to the ENOX family.</text>
</comment>
<dbReference type="AlphaFoldDB" id="A0A6G0I2C4"/>
<evidence type="ECO:0000256" key="3">
    <source>
        <dbReference type="ARBA" id="ARBA00022448"/>
    </source>
</evidence>
<dbReference type="InterPro" id="IPR012677">
    <property type="entry name" value="Nucleotide-bd_a/b_plait_sf"/>
</dbReference>
<evidence type="ECO:0000256" key="15">
    <source>
        <dbReference type="SAM" id="MobiDB-lite"/>
    </source>
</evidence>
<dbReference type="PANTHER" id="PTHR16001:SF7">
    <property type="entry name" value="ECTO-NOX DISULFIDE-THIOL EXCHANGER 2"/>
    <property type="match status" value="1"/>
</dbReference>
<evidence type="ECO:0000256" key="13">
    <source>
        <dbReference type="ARBA" id="ARBA00061134"/>
    </source>
</evidence>
<dbReference type="GO" id="GO:0005576">
    <property type="term" value="C:extracellular region"/>
    <property type="evidence" value="ECO:0007669"/>
    <property type="project" value="UniProtKB-SubCell"/>
</dbReference>
<dbReference type="GO" id="GO:0009897">
    <property type="term" value="C:external side of plasma membrane"/>
    <property type="evidence" value="ECO:0007669"/>
    <property type="project" value="InterPro"/>
</dbReference>
<dbReference type="InterPro" id="IPR035979">
    <property type="entry name" value="RBD_domain_sf"/>
</dbReference>
<comment type="caution">
    <text evidence="17">The sequence shown here is derived from an EMBL/GenBank/DDBJ whole genome shotgun (WGS) entry which is preliminary data.</text>
</comment>
<dbReference type="FunFam" id="3.30.70.330:FF:000083">
    <property type="entry name" value="Putative ecto-NOX disulfide-thiol exchanger 1"/>
    <property type="match status" value="1"/>
</dbReference>
<evidence type="ECO:0000313" key="18">
    <source>
        <dbReference type="Proteomes" id="UP000424527"/>
    </source>
</evidence>
<evidence type="ECO:0000256" key="4">
    <source>
        <dbReference type="ARBA" id="ARBA00022475"/>
    </source>
</evidence>
<dbReference type="PANTHER" id="PTHR16001">
    <property type="entry name" value="ECTO-NOX DISULFIDE-THIOL EXCHANGER"/>
    <property type="match status" value="1"/>
</dbReference>
<dbReference type="InterPro" id="IPR038876">
    <property type="entry name" value="ENOX"/>
</dbReference>
<evidence type="ECO:0000256" key="12">
    <source>
        <dbReference type="ARBA" id="ARBA00023136"/>
    </source>
</evidence>
<sequence length="396" mass="44178">MPKWGGLVLKKISSLTATTQICYKTRQAENTDDGAASLGCSKNLNQAESQYTGLNALPFDPATNNDPLQFNGSSGPLVTECPPLENTTENSKKRKRASLPPEGICNMTMDSNSMTMPMSDPNAWATAMNNLGMPPIGMTWTATHARKDQMFYLIHVSLLPPDFDPNLGMMAGITPLNPMMPGLGMVPAPLSQDVPLVKEIIHCKSCTLFPPNPNLPPPATRDRPPGCKTVFVGGLPENATEQLIMEVFGQCGDITAIRKSKKNFCHIRFAEEFTVDKALFLSGYRVRLGSSTDKKDTGRLHVDFAQARDDLYEWECHQRMLAREERHRRKMEEDRLRPPSPPPIVHYSEHECSQLGDKIKDDGKFPEAVRVLLTWLERGEVNRRNANNFYSMIQSS</sequence>
<keyword evidence="7" id="KW-0560">Oxidoreductase</keyword>
<evidence type="ECO:0000256" key="1">
    <source>
        <dbReference type="ARBA" id="ARBA00004236"/>
    </source>
</evidence>
<dbReference type="GO" id="GO:0007624">
    <property type="term" value="P:ultradian rhythm"/>
    <property type="evidence" value="ECO:0007669"/>
    <property type="project" value="InterPro"/>
</dbReference>
<organism evidence="17 18">
    <name type="scientific">Larimichthys crocea</name>
    <name type="common">Large yellow croaker</name>
    <name type="synonym">Pseudosciaena crocea</name>
    <dbReference type="NCBI Taxonomy" id="215358"/>
    <lineage>
        <taxon>Eukaryota</taxon>
        <taxon>Metazoa</taxon>
        <taxon>Chordata</taxon>
        <taxon>Craniata</taxon>
        <taxon>Vertebrata</taxon>
        <taxon>Euteleostomi</taxon>
        <taxon>Actinopterygii</taxon>
        <taxon>Neopterygii</taxon>
        <taxon>Teleostei</taxon>
        <taxon>Neoteleostei</taxon>
        <taxon>Acanthomorphata</taxon>
        <taxon>Eupercaria</taxon>
        <taxon>Sciaenidae</taxon>
        <taxon>Larimichthys</taxon>
    </lineage>
</organism>
<dbReference type="EMBL" id="REGW02000015">
    <property type="protein sequence ID" value="KAE8285678.1"/>
    <property type="molecule type" value="Genomic_DNA"/>
</dbReference>
<dbReference type="InterPro" id="IPR000504">
    <property type="entry name" value="RRM_dom"/>
</dbReference>
<comment type="subcellular location">
    <subcellularLocation>
        <location evidence="1">Cell membrane</location>
    </subcellularLocation>
    <subcellularLocation>
        <location evidence="2">Secreted</location>
        <location evidence="2">Extracellular space</location>
    </subcellularLocation>
</comment>
<keyword evidence="3" id="KW-0813">Transport</keyword>
<dbReference type="Pfam" id="PF00076">
    <property type="entry name" value="RRM_1"/>
    <property type="match status" value="1"/>
</dbReference>
<feature type="region of interest" description="Disordered" evidence="15">
    <location>
        <begin position="75"/>
        <end position="104"/>
    </location>
</feature>
<gene>
    <name evidence="17" type="ORF">D5F01_LYC15343</name>
</gene>
<feature type="domain" description="RRM" evidence="16">
    <location>
        <begin position="228"/>
        <end position="307"/>
    </location>
</feature>
<dbReference type="Gene3D" id="3.30.70.330">
    <property type="match status" value="1"/>
</dbReference>
<evidence type="ECO:0000256" key="11">
    <source>
        <dbReference type="ARBA" id="ARBA00023108"/>
    </source>
</evidence>
<evidence type="ECO:0000313" key="17">
    <source>
        <dbReference type="EMBL" id="KAE8285678.1"/>
    </source>
</evidence>
<proteinExistence type="inferred from homology"/>
<reference evidence="17 18" key="1">
    <citation type="submission" date="2019-07" db="EMBL/GenBank/DDBJ databases">
        <title>Chromosome genome assembly for large yellow croaker.</title>
        <authorList>
            <person name="Xiao S."/>
        </authorList>
    </citation>
    <scope>NUCLEOTIDE SEQUENCE [LARGE SCALE GENOMIC DNA]</scope>
    <source>
        <strain evidence="17">JMULYC20181020</strain>
        <tissue evidence="17">Muscle</tissue>
    </source>
</reference>
<dbReference type="GO" id="GO:0003723">
    <property type="term" value="F:RNA binding"/>
    <property type="evidence" value="ECO:0007669"/>
    <property type="project" value="UniProtKB-UniRule"/>
</dbReference>
<evidence type="ECO:0000256" key="10">
    <source>
        <dbReference type="ARBA" id="ARBA00023054"/>
    </source>
</evidence>
<keyword evidence="18" id="KW-1185">Reference proteome</keyword>
<dbReference type="SMART" id="SM00360">
    <property type="entry name" value="RRM"/>
    <property type="match status" value="1"/>
</dbReference>
<evidence type="ECO:0000256" key="9">
    <source>
        <dbReference type="ARBA" id="ARBA00023027"/>
    </source>
</evidence>
<keyword evidence="4" id="KW-1003">Cell membrane</keyword>
<dbReference type="PROSITE" id="PS50102">
    <property type="entry name" value="RRM"/>
    <property type="match status" value="1"/>
</dbReference>
<dbReference type="GO" id="GO:0016491">
    <property type="term" value="F:oxidoreductase activity"/>
    <property type="evidence" value="ECO:0007669"/>
    <property type="project" value="UniProtKB-KW"/>
</dbReference>
<keyword evidence="8" id="KW-0186">Copper</keyword>
<evidence type="ECO:0000256" key="8">
    <source>
        <dbReference type="ARBA" id="ARBA00023008"/>
    </source>
</evidence>
<keyword evidence="11" id="KW-0090">Biological rhythms</keyword>
<evidence type="ECO:0000256" key="5">
    <source>
        <dbReference type="ARBA" id="ARBA00022525"/>
    </source>
</evidence>
<keyword evidence="9" id="KW-0520">NAD</keyword>
<keyword evidence="6" id="KW-0249">Electron transport</keyword>
<protein>
    <submittedName>
        <fullName evidence="17">Ecto-NOX disulfide-thiol exchanger 1 Constitutive Ecto-NOX</fullName>
    </submittedName>
</protein>